<protein>
    <submittedName>
        <fullName evidence="1">Uncharacterized protein</fullName>
    </submittedName>
</protein>
<feature type="non-terminal residue" evidence="1">
    <location>
        <position position="1"/>
    </location>
</feature>
<dbReference type="Proteomes" id="UP001516400">
    <property type="component" value="Unassembled WGS sequence"/>
</dbReference>
<comment type="caution">
    <text evidence="1">The sequence shown here is derived from an EMBL/GenBank/DDBJ whole genome shotgun (WGS) entry which is preliminary data.</text>
</comment>
<accession>A0ABD2NYF6</accession>
<sequence length="79" mass="9259">NIPTDGSFYGKISENANNKVEISDKLNNENIKPNQPELYVQRRLHHDYVVSSKRYSLRRRDLQFHVGDRGKGILYSLKQ</sequence>
<evidence type="ECO:0000313" key="1">
    <source>
        <dbReference type="EMBL" id="KAL3283740.1"/>
    </source>
</evidence>
<name>A0ABD2NYF6_9CUCU</name>
<reference evidence="1 2" key="1">
    <citation type="journal article" date="2021" name="BMC Biol.">
        <title>Horizontally acquired antibacterial genes associated with adaptive radiation of ladybird beetles.</title>
        <authorList>
            <person name="Li H.S."/>
            <person name="Tang X.F."/>
            <person name="Huang Y.H."/>
            <person name="Xu Z.Y."/>
            <person name="Chen M.L."/>
            <person name="Du X.Y."/>
            <person name="Qiu B.Y."/>
            <person name="Chen P.T."/>
            <person name="Zhang W."/>
            <person name="Slipinski A."/>
            <person name="Escalona H.E."/>
            <person name="Waterhouse R.M."/>
            <person name="Zwick A."/>
            <person name="Pang H."/>
        </authorList>
    </citation>
    <scope>NUCLEOTIDE SEQUENCE [LARGE SCALE GENOMIC DNA]</scope>
    <source>
        <strain evidence="1">SYSU2018</strain>
    </source>
</reference>
<dbReference type="EMBL" id="JABFTP020000160">
    <property type="protein sequence ID" value="KAL3283740.1"/>
    <property type="molecule type" value="Genomic_DNA"/>
</dbReference>
<gene>
    <name evidence="1" type="ORF">HHI36_024378</name>
</gene>
<evidence type="ECO:0000313" key="2">
    <source>
        <dbReference type="Proteomes" id="UP001516400"/>
    </source>
</evidence>
<dbReference type="AlphaFoldDB" id="A0ABD2NYF6"/>
<proteinExistence type="predicted"/>
<organism evidence="1 2">
    <name type="scientific">Cryptolaemus montrouzieri</name>
    <dbReference type="NCBI Taxonomy" id="559131"/>
    <lineage>
        <taxon>Eukaryota</taxon>
        <taxon>Metazoa</taxon>
        <taxon>Ecdysozoa</taxon>
        <taxon>Arthropoda</taxon>
        <taxon>Hexapoda</taxon>
        <taxon>Insecta</taxon>
        <taxon>Pterygota</taxon>
        <taxon>Neoptera</taxon>
        <taxon>Endopterygota</taxon>
        <taxon>Coleoptera</taxon>
        <taxon>Polyphaga</taxon>
        <taxon>Cucujiformia</taxon>
        <taxon>Coccinelloidea</taxon>
        <taxon>Coccinellidae</taxon>
        <taxon>Scymninae</taxon>
        <taxon>Scymnini</taxon>
        <taxon>Cryptolaemus</taxon>
    </lineage>
</organism>
<keyword evidence="2" id="KW-1185">Reference proteome</keyword>